<dbReference type="Gene3D" id="2.40.10.10">
    <property type="entry name" value="Trypsin-like serine proteases"/>
    <property type="match status" value="1"/>
</dbReference>
<evidence type="ECO:0000256" key="2">
    <source>
        <dbReference type="SAM" id="Phobius"/>
    </source>
</evidence>
<feature type="region of interest" description="Disordered" evidence="1">
    <location>
        <begin position="580"/>
        <end position="615"/>
    </location>
</feature>
<dbReference type="InterPro" id="IPR043504">
    <property type="entry name" value="Peptidase_S1_PA_chymotrypsin"/>
</dbReference>
<feature type="compositionally biased region" description="Gly residues" evidence="1">
    <location>
        <begin position="459"/>
        <end position="483"/>
    </location>
</feature>
<protein>
    <submittedName>
        <fullName evidence="4">Uncharacterized protein</fullName>
    </submittedName>
</protein>
<keyword evidence="3" id="KW-0732">Signal</keyword>
<evidence type="ECO:0000256" key="3">
    <source>
        <dbReference type="SAM" id="SignalP"/>
    </source>
</evidence>
<feature type="chain" id="PRO_5040749890" evidence="3">
    <location>
        <begin position="23"/>
        <end position="615"/>
    </location>
</feature>
<dbReference type="InterPro" id="IPR009003">
    <property type="entry name" value="Peptidase_S1_PA"/>
</dbReference>
<dbReference type="AlphaFoldDB" id="A0A9W8GBI0"/>
<dbReference type="Proteomes" id="UP001151516">
    <property type="component" value="Unassembled WGS sequence"/>
</dbReference>
<sequence>MPPSLPMLWAALGLLLLQLVSARSTGLSLRAVSASDMNTFRGAMLVKNGQPTSCEFALIDNQSAFLAANCLDYSNGLVNQNTKYEIYFDKAKGQGPGRATLFADKIRVHPLYNPTSFANNIAVVEFDFRDQGSWINYISVNSLEWVSVVNVRRQLLNPGAQSWSSPLVQSQTGNHADCFKASALFKSNVRDMVCSVYSLSSPVSNKCSLPYGALYGVSQKSMAISAIYSHSVVYDKDMCSGGRTFNYYTMLSNYTRYASSVLGRRVYEYIEKPDLYNTMWHTTSHHFQNEDAMNAGGTSQFGGDIYAIQRNLVSPQPPPQPPQPQPQPQPKPDPKPDPPTQPQQPSNPAPGPSPNPPPRPSASNNPSPPPRPTPTNNDSGGDNGGNGGNGGGEIGPGLSITNTDNGGDNFTLQPIDTSGLTSDPTDVKTLIDPADEASQTNGVIVSESSSSYEEYSNDGAGGTGGTGSGGTGGNGTGGSGGSGHRPSSDTSSRSASDDDGFISHTGDLGELPDSGVKPNGLPKTTIIALAVAIPILFLLLGIGLFFMYRSYKKRKADREWSPGSDHLRKNMRVIMDEIGGTDDSLNLPAPNDNANKPITYQFSHPLDARPLDSKA</sequence>
<feature type="compositionally biased region" description="Pro residues" evidence="1">
    <location>
        <begin position="315"/>
        <end position="373"/>
    </location>
</feature>
<reference evidence="4" key="1">
    <citation type="submission" date="2022-07" db="EMBL/GenBank/DDBJ databases">
        <title>Phylogenomic reconstructions and comparative analyses of Kickxellomycotina fungi.</title>
        <authorList>
            <person name="Reynolds N.K."/>
            <person name="Stajich J.E."/>
            <person name="Barry K."/>
            <person name="Grigoriev I.V."/>
            <person name="Crous P."/>
            <person name="Smith M.E."/>
        </authorList>
    </citation>
    <scope>NUCLEOTIDE SEQUENCE</scope>
    <source>
        <strain evidence="4">CBS 109367</strain>
    </source>
</reference>
<evidence type="ECO:0000313" key="5">
    <source>
        <dbReference type="Proteomes" id="UP001151516"/>
    </source>
</evidence>
<keyword evidence="2" id="KW-1133">Transmembrane helix</keyword>
<feature type="compositionally biased region" description="Gly residues" evidence="1">
    <location>
        <begin position="381"/>
        <end position="395"/>
    </location>
</feature>
<evidence type="ECO:0000313" key="4">
    <source>
        <dbReference type="EMBL" id="KAJ2684872.1"/>
    </source>
</evidence>
<keyword evidence="5" id="KW-1185">Reference proteome</keyword>
<feature type="signal peptide" evidence="3">
    <location>
        <begin position="1"/>
        <end position="22"/>
    </location>
</feature>
<feature type="compositionally biased region" description="Polar residues" evidence="1">
    <location>
        <begin position="592"/>
        <end position="602"/>
    </location>
</feature>
<proteinExistence type="predicted"/>
<keyword evidence="2" id="KW-0812">Transmembrane</keyword>
<feature type="compositionally biased region" description="Basic and acidic residues" evidence="1">
    <location>
        <begin position="606"/>
        <end position="615"/>
    </location>
</feature>
<dbReference type="OrthoDB" id="5582852at2759"/>
<keyword evidence="2" id="KW-0472">Membrane</keyword>
<feature type="region of interest" description="Disordered" evidence="1">
    <location>
        <begin position="311"/>
        <end position="516"/>
    </location>
</feature>
<organism evidence="4 5">
    <name type="scientific">Coemansia spiralis</name>
    <dbReference type="NCBI Taxonomy" id="417178"/>
    <lineage>
        <taxon>Eukaryota</taxon>
        <taxon>Fungi</taxon>
        <taxon>Fungi incertae sedis</taxon>
        <taxon>Zoopagomycota</taxon>
        <taxon>Kickxellomycotina</taxon>
        <taxon>Kickxellomycetes</taxon>
        <taxon>Kickxellales</taxon>
        <taxon>Kickxellaceae</taxon>
        <taxon>Coemansia</taxon>
    </lineage>
</organism>
<feature type="transmembrane region" description="Helical" evidence="2">
    <location>
        <begin position="526"/>
        <end position="548"/>
    </location>
</feature>
<evidence type="ECO:0000256" key="1">
    <source>
        <dbReference type="SAM" id="MobiDB-lite"/>
    </source>
</evidence>
<feature type="compositionally biased region" description="Polar residues" evidence="1">
    <location>
        <begin position="399"/>
        <end position="424"/>
    </location>
</feature>
<accession>A0A9W8GBI0</accession>
<gene>
    <name evidence="4" type="ORF">IWW39_004645</name>
</gene>
<name>A0A9W8GBI0_9FUNG</name>
<dbReference type="SUPFAM" id="SSF50494">
    <property type="entry name" value="Trypsin-like serine proteases"/>
    <property type="match status" value="1"/>
</dbReference>
<comment type="caution">
    <text evidence="4">The sequence shown here is derived from an EMBL/GenBank/DDBJ whole genome shotgun (WGS) entry which is preliminary data.</text>
</comment>
<dbReference type="EMBL" id="JANBTX010000183">
    <property type="protein sequence ID" value="KAJ2684872.1"/>
    <property type="molecule type" value="Genomic_DNA"/>
</dbReference>